<dbReference type="InParanoid" id="D0N8R5"/>
<dbReference type="AlphaFoldDB" id="D0N8R5"/>
<dbReference type="OrthoDB" id="101988at2759"/>
<dbReference type="VEuPathDB" id="FungiDB:PITG_07605"/>
<reference evidence="2" key="1">
    <citation type="journal article" date="2009" name="Nature">
        <title>Genome sequence and analysis of the Irish potato famine pathogen Phytophthora infestans.</title>
        <authorList>
            <consortium name="The Broad Institute Genome Sequencing Platform"/>
            <person name="Haas B.J."/>
            <person name="Kamoun S."/>
            <person name="Zody M.C."/>
            <person name="Jiang R.H."/>
            <person name="Handsaker R.E."/>
            <person name="Cano L.M."/>
            <person name="Grabherr M."/>
            <person name="Kodira C.D."/>
            <person name="Raffaele S."/>
            <person name="Torto-Alalibo T."/>
            <person name="Bozkurt T.O."/>
            <person name="Ah-Fong A.M."/>
            <person name="Alvarado L."/>
            <person name="Anderson V.L."/>
            <person name="Armstrong M.R."/>
            <person name="Avrova A."/>
            <person name="Baxter L."/>
            <person name="Beynon J."/>
            <person name="Boevink P.C."/>
            <person name="Bollmann S.R."/>
            <person name="Bos J.I."/>
            <person name="Bulone V."/>
            <person name="Cai G."/>
            <person name="Cakir C."/>
            <person name="Carrington J.C."/>
            <person name="Chawner M."/>
            <person name="Conti L."/>
            <person name="Costanzo S."/>
            <person name="Ewan R."/>
            <person name="Fahlgren N."/>
            <person name="Fischbach M.A."/>
            <person name="Fugelstad J."/>
            <person name="Gilroy E.M."/>
            <person name="Gnerre S."/>
            <person name="Green P.J."/>
            <person name="Grenville-Briggs L.J."/>
            <person name="Griffith J."/>
            <person name="Grunwald N.J."/>
            <person name="Horn K."/>
            <person name="Horner N.R."/>
            <person name="Hu C.H."/>
            <person name="Huitema E."/>
            <person name="Jeong D.H."/>
            <person name="Jones A.M."/>
            <person name="Jones J.D."/>
            <person name="Jones R.W."/>
            <person name="Karlsson E.K."/>
            <person name="Kunjeti S.G."/>
            <person name="Lamour K."/>
            <person name="Liu Z."/>
            <person name="Ma L."/>
            <person name="Maclean D."/>
            <person name="Chibucos M.C."/>
            <person name="McDonald H."/>
            <person name="McWalters J."/>
            <person name="Meijer H.J."/>
            <person name="Morgan W."/>
            <person name="Morris P.F."/>
            <person name="Munro C.A."/>
            <person name="O'Neill K."/>
            <person name="Ospina-Giraldo M."/>
            <person name="Pinzon A."/>
            <person name="Pritchard L."/>
            <person name="Ramsahoye B."/>
            <person name="Ren Q."/>
            <person name="Restrepo S."/>
            <person name="Roy S."/>
            <person name="Sadanandom A."/>
            <person name="Savidor A."/>
            <person name="Schornack S."/>
            <person name="Schwartz D.C."/>
            <person name="Schumann U.D."/>
            <person name="Schwessinger B."/>
            <person name="Seyer L."/>
            <person name="Sharpe T."/>
            <person name="Silvar C."/>
            <person name="Song J."/>
            <person name="Studholme D.J."/>
            <person name="Sykes S."/>
            <person name="Thines M."/>
            <person name="van de Vondervoort P.J."/>
            <person name="Phuntumart V."/>
            <person name="Wawra S."/>
            <person name="Weide R."/>
            <person name="Win J."/>
            <person name="Young C."/>
            <person name="Zhou S."/>
            <person name="Fry W."/>
            <person name="Meyers B.C."/>
            <person name="van West P."/>
            <person name="Ristaino J."/>
            <person name="Govers F."/>
            <person name="Birch P.R."/>
            <person name="Whisson S.C."/>
            <person name="Judelson H.S."/>
            <person name="Nusbaum C."/>
        </authorList>
    </citation>
    <scope>NUCLEOTIDE SEQUENCE [LARGE SCALE GENOMIC DNA]</scope>
    <source>
        <strain evidence="2">T30-4</strain>
    </source>
</reference>
<dbReference type="HOGENOM" id="CLU_084361_0_0_1"/>
<name>D0N8R5_PHYIT</name>
<accession>D0N8R5</accession>
<dbReference type="GeneID" id="9462667"/>
<dbReference type="eggNOG" id="ENOG502R8EV">
    <property type="taxonomic scope" value="Eukaryota"/>
</dbReference>
<dbReference type="EMBL" id="DS028128">
    <property type="protein sequence ID" value="EEY53950.1"/>
    <property type="molecule type" value="Genomic_DNA"/>
</dbReference>
<dbReference type="Proteomes" id="UP000006643">
    <property type="component" value="Unassembled WGS sequence"/>
</dbReference>
<gene>
    <name evidence="1" type="ORF">PITG_07605</name>
</gene>
<evidence type="ECO:0000313" key="1">
    <source>
        <dbReference type="EMBL" id="EEY53950.1"/>
    </source>
</evidence>
<sequence>MTSRYKPELMRFMAFTNGVAYSGDYVFTMGELLNITPDHVCRWMNQQAYGDPEPDESMKPIHRRSSTLEFAKKAISSFMPRINTTSDPVNERGNPTRSDAVNKLIKKVKKFEVLLNLLLLVRARWKSDDSSYLVSSVLTLQWHICAWIDDMMKLQFANLSPNTQYPSTLLLQMRRSLLIAWIPRCVYFSTSLSL</sequence>
<protein>
    <submittedName>
        <fullName evidence="1">Uncharacterized protein</fullName>
    </submittedName>
</protein>
<proteinExistence type="predicted"/>
<dbReference type="KEGG" id="pif:PITG_07605"/>
<keyword evidence="2" id="KW-1185">Reference proteome</keyword>
<evidence type="ECO:0000313" key="2">
    <source>
        <dbReference type="Proteomes" id="UP000006643"/>
    </source>
</evidence>
<organism evidence="1 2">
    <name type="scientific">Phytophthora infestans (strain T30-4)</name>
    <name type="common">Potato late blight agent</name>
    <dbReference type="NCBI Taxonomy" id="403677"/>
    <lineage>
        <taxon>Eukaryota</taxon>
        <taxon>Sar</taxon>
        <taxon>Stramenopiles</taxon>
        <taxon>Oomycota</taxon>
        <taxon>Peronosporomycetes</taxon>
        <taxon>Peronosporales</taxon>
        <taxon>Peronosporaceae</taxon>
        <taxon>Phytophthora</taxon>
    </lineage>
</organism>
<dbReference type="RefSeq" id="XP_002904581.1">
    <property type="nucleotide sequence ID" value="XM_002904535.1"/>
</dbReference>